<gene>
    <name evidence="1" type="ORF">I7I51_07783</name>
</gene>
<name>A0A8A1LWR1_AJECA</name>
<organism evidence="1 2">
    <name type="scientific">Ajellomyces capsulatus</name>
    <name type="common">Darling's disease fungus</name>
    <name type="synonym">Histoplasma capsulatum</name>
    <dbReference type="NCBI Taxonomy" id="5037"/>
    <lineage>
        <taxon>Eukaryota</taxon>
        <taxon>Fungi</taxon>
        <taxon>Dikarya</taxon>
        <taxon>Ascomycota</taxon>
        <taxon>Pezizomycotina</taxon>
        <taxon>Eurotiomycetes</taxon>
        <taxon>Eurotiomycetidae</taxon>
        <taxon>Onygenales</taxon>
        <taxon>Ajellomycetaceae</taxon>
        <taxon>Histoplasma</taxon>
    </lineage>
</organism>
<dbReference type="OrthoDB" id="10533698at2759"/>
<reference evidence="1" key="1">
    <citation type="submission" date="2021-01" db="EMBL/GenBank/DDBJ databases">
        <title>Chromosome-level genome assembly of a human fungal pathogen reveals clustering of transcriptionally co-regulated genes.</title>
        <authorList>
            <person name="Voorhies M."/>
            <person name="Cohen S."/>
            <person name="Shea T.P."/>
            <person name="Petrus S."/>
            <person name="Munoz J.F."/>
            <person name="Poplawski S."/>
            <person name="Goldman W.E."/>
            <person name="Michael T."/>
            <person name="Cuomo C.A."/>
            <person name="Sil A."/>
            <person name="Beyhan S."/>
        </authorList>
    </citation>
    <scope>NUCLEOTIDE SEQUENCE</scope>
    <source>
        <strain evidence="1">WU24</strain>
    </source>
</reference>
<evidence type="ECO:0000313" key="1">
    <source>
        <dbReference type="EMBL" id="QSS58359.1"/>
    </source>
</evidence>
<proteinExistence type="predicted"/>
<dbReference type="VEuPathDB" id="FungiDB:I7I51_07783"/>
<evidence type="ECO:0000313" key="2">
    <source>
        <dbReference type="Proteomes" id="UP000663671"/>
    </source>
</evidence>
<dbReference type="EMBL" id="CP069109">
    <property type="protein sequence ID" value="QSS58359.1"/>
    <property type="molecule type" value="Genomic_DNA"/>
</dbReference>
<protein>
    <submittedName>
        <fullName evidence="1">Uncharacterized protein</fullName>
    </submittedName>
</protein>
<sequence>MSKTTGGSVFRPKYELCSALLDPVKIKLAVNLSGPINSIVVPFRFPDGEINTGNKCLDSQSKCLENPTAVWMPVDGCCLVEPTKADRRKRVLAGNVRIGPW</sequence>
<dbReference type="AlphaFoldDB" id="A0A8A1LWR1"/>
<dbReference type="Proteomes" id="UP000663671">
    <property type="component" value="Chromosome 2"/>
</dbReference>
<accession>A0A8A1LWR1</accession>